<dbReference type="Gene3D" id="3.40.190.10">
    <property type="entry name" value="Periplasmic binding protein-like II"/>
    <property type="match status" value="1"/>
</dbReference>
<comment type="similarity">
    <text evidence="1">Belongs to the UPF0065 (bug) family.</text>
</comment>
<dbReference type="Pfam" id="PF03401">
    <property type="entry name" value="TctC"/>
    <property type="match status" value="1"/>
</dbReference>
<dbReference type="InterPro" id="IPR042100">
    <property type="entry name" value="Bug_dom1"/>
</dbReference>
<dbReference type="Gene3D" id="3.40.190.150">
    <property type="entry name" value="Bordetella uptake gene, domain 1"/>
    <property type="match status" value="1"/>
</dbReference>
<dbReference type="Proteomes" id="UP000503308">
    <property type="component" value="Chromosome"/>
</dbReference>
<evidence type="ECO:0000313" key="4">
    <source>
        <dbReference type="Proteomes" id="UP000503308"/>
    </source>
</evidence>
<dbReference type="KEGG" id="rpon:G3256_05280"/>
<accession>A0A858SSP2</accession>
<dbReference type="RefSeq" id="WP_169639829.1">
    <property type="nucleotide sequence ID" value="NZ_CP048788.1"/>
</dbReference>
<dbReference type="AlphaFoldDB" id="A0A858SSP2"/>
<dbReference type="PIRSF" id="PIRSF017082">
    <property type="entry name" value="YflP"/>
    <property type="match status" value="1"/>
</dbReference>
<name>A0A858SSP2_9RHOB</name>
<dbReference type="PANTHER" id="PTHR42928">
    <property type="entry name" value="TRICARBOXYLATE-BINDING PROTEIN"/>
    <property type="match status" value="1"/>
</dbReference>
<dbReference type="PANTHER" id="PTHR42928:SF5">
    <property type="entry name" value="BLR1237 PROTEIN"/>
    <property type="match status" value="1"/>
</dbReference>
<dbReference type="EMBL" id="CP048788">
    <property type="protein sequence ID" value="QJF50611.1"/>
    <property type="molecule type" value="Genomic_DNA"/>
</dbReference>
<gene>
    <name evidence="3" type="ORF">G3256_05280</name>
</gene>
<dbReference type="SUPFAM" id="SSF53850">
    <property type="entry name" value="Periplasmic binding protein-like II"/>
    <property type="match status" value="1"/>
</dbReference>
<dbReference type="CDD" id="cd07012">
    <property type="entry name" value="PBP2_Bug_TTT"/>
    <property type="match status" value="1"/>
</dbReference>
<evidence type="ECO:0000256" key="1">
    <source>
        <dbReference type="ARBA" id="ARBA00006987"/>
    </source>
</evidence>
<protein>
    <submittedName>
        <fullName evidence="3">Tripartite tricarboxylate transporter substrate binding protein</fullName>
    </submittedName>
</protein>
<dbReference type="InterPro" id="IPR005064">
    <property type="entry name" value="BUG"/>
</dbReference>
<keyword evidence="2" id="KW-0732">Signal</keyword>
<keyword evidence="4" id="KW-1185">Reference proteome</keyword>
<feature type="chain" id="PRO_5032462481" evidence="2">
    <location>
        <begin position="22"/>
        <end position="331"/>
    </location>
</feature>
<sequence length="331" mass="33859">MKKTVIAAVAALAMTGTAAFAQEFPERELLGVVMWGAGGATDTVARAVNPAAEEALGKPIVVLNKSGGAGAISTAYVNTAAADGYTFLYGAENPQLHPVMGVSDLDYSGFTPINILGRGVAVIVVPADSKYADMSELMADIEANPGGVIMGSTGPGGLPSTIGALIANSAPFEVTAIPFDGEGPGLTAMLGGEVDFMPSGISAAAEQIKAGNMRALAVVNTEPVDTLPDTPAITDAIPDMAGFLPWGPFYGVFVKNGTPDDVVAKMTAAFDTAAQSETFTTLMANRGNIVMNMSGQEAVDFLAKWQQVTAWALQDTGAAKVSPEELGIARP</sequence>
<reference evidence="3 4" key="1">
    <citation type="submission" date="2020-02" db="EMBL/GenBank/DDBJ databases">
        <title>Genome sequence of Roseobacter ponti.</title>
        <authorList>
            <person name="Hollensteiner J."/>
            <person name="Schneider D."/>
            <person name="Poehlein A."/>
            <person name="Daniel R."/>
        </authorList>
    </citation>
    <scope>NUCLEOTIDE SEQUENCE [LARGE SCALE GENOMIC DNA]</scope>
    <source>
        <strain evidence="3 4">DSM 106830</strain>
    </source>
</reference>
<proteinExistence type="inferred from homology"/>
<organism evidence="3 4">
    <name type="scientific">Roseobacter ponti</name>
    <dbReference type="NCBI Taxonomy" id="1891787"/>
    <lineage>
        <taxon>Bacteria</taxon>
        <taxon>Pseudomonadati</taxon>
        <taxon>Pseudomonadota</taxon>
        <taxon>Alphaproteobacteria</taxon>
        <taxon>Rhodobacterales</taxon>
        <taxon>Roseobacteraceae</taxon>
        <taxon>Roseobacter</taxon>
    </lineage>
</organism>
<evidence type="ECO:0000256" key="2">
    <source>
        <dbReference type="SAM" id="SignalP"/>
    </source>
</evidence>
<evidence type="ECO:0000313" key="3">
    <source>
        <dbReference type="EMBL" id="QJF50611.1"/>
    </source>
</evidence>
<feature type="signal peptide" evidence="2">
    <location>
        <begin position="1"/>
        <end position="21"/>
    </location>
</feature>